<evidence type="ECO:0000313" key="4">
    <source>
        <dbReference type="Proteomes" id="UP000823915"/>
    </source>
</evidence>
<feature type="transmembrane region" description="Helical" evidence="2">
    <location>
        <begin position="38"/>
        <end position="58"/>
    </location>
</feature>
<organism evidence="3 4">
    <name type="scientific">Candidatus Acutalibacter pullistercoris</name>
    <dbReference type="NCBI Taxonomy" id="2838418"/>
    <lineage>
        <taxon>Bacteria</taxon>
        <taxon>Bacillati</taxon>
        <taxon>Bacillota</taxon>
        <taxon>Clostridia</taxon>
        <taxon>Eubacteriales</taxon>
        <taxon>Acutalibacteraceae</taxon>
        <taxon>Acutalibacter</taxon>
    </lineage>
</organism>
<dbReference type="SUPFAM" id="SSF103473">
    <property type="entry name" value="MFS general substrate transporter"/>
    <property type="match status" value="1"/>
</dbReference>
<dbReference type="GO" id="GO:0005886">
    <property type="term" value="C:plasma membrane"/>
    <property type="evidence" value="ECO:0007669"/>
    <property type="project" value="UniProtKB-SubCell"/>
</dbReference>
<feature type="transmembrane region" description="Helical" evidence="2">
    <location>
        <begin position="12"/>
        <end position="32"/>
    </location>
</feature>
<dbReference type="Gene3D" id="1.20.1250.20">
    <property type="entry name" value="MFS general substrate transporter like domains"/>
    <property type="match status" value="1"/>
</dbReference>
<keyword evidence="2" id="KW-1133">Transmembrane helix</keyword>
<feature type="transmembrane region" description="Helical" evidence="2">
    <location>
        <begin position="156"/>
        <end position="181"/>
    </location>
</feature>
<feature type="transmembrane region" description="Helical" evidence="2">
    <location>
        <begin position="254"/>
        <end position="274"/>
    </location>
</feature>
<dbReference type="PANTHER" id="PTHR23530:SF1">
    <property type="entry name" value="PERMEASE, MAJOR FACILITATOR SUPERFAMILY-RELATED"/>
    <property type="match status" value="1"/>
</dbReference>
<dbReference type="CDD" id="cd06174">
    <property type="entry name" value="MFS"/>
    <property type="match status" value="1"/>
</dbReference>
<dbReference type="PANTHER" id="PTHR23530">
    <property type="entry name" value="TRANSPORT PROTEIN-RELATED"/>
    <property type="match status" value="1"/>
</dbReference>
<dbReference type="GO" id="GO:0022857">
    <property type="term" value="F:transmembrane transporter activity"/>
    <property type="evidence" value="ECO:0007669"/>
    <property type="project" value="InterPro"/>
</dbReference>
<accession>A0A9D2C0J8</accession>
<comment type="subcellular location">
    <subcellularLocation>
        <location evidence="1">Cell membrane</location>
        <topology evidence="1">Multi-pass membrane protein</topology>
    </subcellularLocation>
</comment>
<feature type="transmembrane region" description="Helical" evidence="2">
    <location>
        <begin position="221"/>
        <end position="242"/>
    </location>
</feature>
<keyword evidence="2" id="KW-0472">Membrane</keyword>
<reference evidence="3" key="1">
    <citation type="journal article" date="2021" name="PeerJ">
        <title>Extensive microbial diversity within the chicken gut microbiome revealed by metagenomics and culture.</title>
        <authorList>
            <person name="Gilroy R."/>
            <person name="Ravi A."/>
            <person name="Getino M."/>
            <person name="Pursley I."/>
            <person name="Horton D.L."/>
            <person name="Alikhan N.F."/>
            <person name="Baker D."/>
            <person name="Gharbi K."/>
            <person name="Hall N."/>
            <person name="Watson M."/>
            <person name="Adriaenssens E.M."/>
            <person name="Foster-Nyarko E."/>
            <person name="Jarju S."/>
            <person name="Secka A."/>
            <person name="Antonio M."/>
            <person name="Oren A."/>
            <person name="Chaudhuri R.R."/>
            <person name="La Ragione R."/>
            <person name="Hildebrand F."/>
            <person name="Pallen M.J."/>
        </authorList>
    </citation>
    <scope>NUCLEOTIDE SEQUENCE</scope>
    <source>
        <strain evidence="3">1282</strain>
    </source>
</reference>
<dbReference type="Pfam" id="PF07690">
    <property type="entry name" value="MFS_1"/>
    <property type="match status" value="1"/>
</dbReference>
<feature type="transmembrane region" description="Helical" evidence="2">
    <location>
        <begin position="370"/>
        <end position="391"/>
    </location>
</feature>
<dbReference type="Proteomes" id="UP000823915">
    <property type="component" value="Unassembled WGS sequence"/>
</dbReference>
<reference evidence="3" key="2">
    <citation type="submission" date="2021-04" db="EMBL/GenBank/DDBJ databases">
        <authorList>
            <person name="Gilroy R."/>
        </authorList>
    </citation>
    <scope>NUCLEOTIDE SEQUENCE</scope>
    <source>
        <strain evidence="3">1282</strain>
    </source>
</reference>
<evidence type="ECO:0000313" key="3">
    <source>
        <dbReference type="EMBL" id="HIY25810.1"/>
    </source>
</evidence>
<keyword evidence="2" id="KW-0812">Transmembrane</keyword>
<name>A0A9D2C0J8_9FIRM</name>
<evidence type="ECO:0000256" key="2">
    <source>
        <dbReference type="SAM" id="Phobius"/>
    </source>
</evidence>
<gene>
    <name evidence="3" type="ORF">H9838_01385</name>
</gene>
<feature type="transmembrane region" description="Helical" evidence="2">
    <location>
        <begin position="281"/>
        <end position="301"/>
    </location>
</feature>
<dbReference type="InterPro" id="IPR011701">
    <property type="entry name" value="MFS"/>
</dbReference>
<feature type="transmembrane region" description="Helical" evidence="2">
    <location>
        <begin position="70"/>
        <end position="88"/>
    </location>
</feature>
<dbReference type="AlphaFoldDB" id="A0A9D2C0J8"/>
<dbReference type="EMBL" id="DXDU01000017">
    <property type="protein sequence ID" value="HIY25810.1"/>
    <property type="molecule type" value="Genomic_DNA"/>
</dbReference>
<dbReference type="InterPro" id="IPR053160">
    <property type="entry name" value="MFS_DHA3_Transporter"/>
</dbReference>
<comment type="caution">
    <text evidence="3">The sequence shown here is derived from an EMBL/GenBank/DDBJ whole genome shotgun (WGS) entry which is preliminary data.</text>
</comment>
<proteinExistence type="predicted"/>
<evidence type="ECO:0000256" key="1">
    <source>
        <dbReference type="ARBA" id="ARBA00004651"/>
    </source>
</evidence>
<protein>
    <submittedName>
        <fullName evidence="3">MFS transporter</fullName>
    </submittedName>
</protein>
<dbReference type="InterPro" id="IPR036259">
    <property type="entry name" value="MFS_trans_sf"/>
</dbReference>
<sequence length="397" mass="42403">MNLKRQFFFLHIYNFLVSFRVADGVWVVFLLARGFSLVQVGIAEGVFHVVSFLCEVPSGMLADLVGRKRTLALSGLFGTLSALTMAFSQDFFGVCLSMAFQALMYNLCSGTQEALTYDSLKALGQEGSYLKRNAWLMGSAQVASSLSSLLGGAAALLGYFPAYLITAACSAVCASAALALAEPQVTEAQRQRTEHPFAQLGPRFRAHLRESWGFFRRNPRAAYKILASAGAATPGYLTFMYLQQHLLDGGLPELFLGAALMVSRLAGTAGMALSTRVKGRLFPLAVGCGLFCGIATCLAGAPWWPLSLLGGALAQLVFSVLDLRVDAALNDDFPSDQRATLVSVNSMAYSLLMIAASPVAGAVGDALGTPYVFLFLGVGLAVCTVLGALWVHRRYQV</sequence>